<keyword evidence="3" id="KW-0175">Coiled coil</keyword>
<feature type="coiled-coil region" evidence="3">
    <location>
        <begin position="358"/>
        <end position="394"/>
    </location>
</feature>
<dbReference type="Gene3D" id="1.10.287.130">
    <property type="match status" value="1"/>
</dbReference>
<dbReference type="PROSITE" id="PS50109">
    <property type="entry name" value="HIS_KIN"/>
    <property type="match status" value="1"/>
</dbReference>
<dbReference type="Gene3D" id="3.30.565.10">
    <property type="entry name" value="Histidine kinase-like ATPase, C-terminal domain"/>
    <property type="match status" value="1"/>
</dbReference>
<dbReference type="InterPro" id="IPR019734">
    <property type="entry name" value="TPR_rpt"/>
</dbReference>
<evidence type="ECO:0000313" key="7">
    <source>
        <dbReference type="EMBL" id="NLR90671.1"/>
    </source>
</evidence>
<keyword evidence="8" id="KW-1185">Reference proteome</keyword>
<dbReference type="SMART" id="SM00028">
    <property type="entry name" value="TPR"/>
    <property type="match status" value="5"/>
</dbReference>
<dbReference type="PRINTS" id="PR00344">
    <property type="entry name" value="BCTRLSENSOR"/>
</dbReference>
<dbReference type="SUPFAM" id="SSF55874">
    <property type="entry name" value="ATPase domain of HSP90 chaperone/DNA topoisomerase II/histidine kinase"/>
    <property type="match status" value="1"/>
</dbReference>
<dbReference type="InterPro" id="IPR036890">
    <property type="entry name" value="HATPase_C_sf"/>
</dbReference>
<evidence type="ECO:0000259" key="6">
    <source>
        <dbReference type="PROSITE" id="PS50109"/>
    </source>
</evidence>
<dbReference type="Gene3D" id="1.25.40.10">
    <property type="entry name" value="Tetratricopeptide repeat domain"/>
    <property type="match status" value="2"/>
</dbReference>
<feature type="chain" id="PRO_5030527691" description="histidine kinase" evidence="5">
    <location>
        <begin position="22"/>
        <end position="727"/>
    </location>
</feature>
<evidence type="ECO:0000256" key="1">
    <source>
        <dbReference type="ARBA" id="ARBA00000085"/>
    </source>
</evidence>
<proteinExistence type="predicted"/>
<keyword evidence="4" id="KW-1133">Transmembrane helix</keyword>
<dbReference type="PANTHER" id="PTHR43065">
    <property type="entry name" value="SENSOR HISTIDINE KINASE"/>
    <property type="match status" value="1"/>
</dbReference>
<dbReference type="RefSeq" id="WP_168881393.1">
    <property type="nucleotide sequence ID" value="NZ_JABAIL010000002.1"/>
</dbReference>
<accession>A0A7X8SI58</accession>
<name>A0A7X8SI58_9BACT</name>
<protein>
    <recommendedName>
        <fullName evidence="2">histidine kinase</fullName>
        <ecNumber evidence="2">2.7.13.3</ecNumber>
    </recommendedName>
</protein>
<comment type="caution">
    <text evidence="7">The sequence shown here is derived from an EMBL/GenBank/DDBJ whole genome shotgun (WGS) entry which is preliminary data.</text>
</comment>
<organism evidence="7 8">
    <name type="scientific">Flammeovirga agarivorans</name>
    <dbReference type="NCBI Taxonomy" id="2726742"/>
    <lineage>
        <taxon>Bacteria</taxon>
        <taxon>Pseudomonadati</taxon>
        <taxon>Bacteroidota</taxon>
        <taxon>Cytophagia</taxon>
        <taxon>Cytophagales</taxon>
        <taxon>Flammeovirgaceae</taxon>
        <taxon>Flammeovirga</taxon>
    </lineage>
</organism>
<evidence type="ECO:0000256" key="4">
    <source>
        <dbReference type="SAM" id="Phobius"/>
    </source>
</evidence>
<dbReference type="Pfam" id="PF13181">
    <property type="entry name" value="TPR_8"/>
    <property type="match status" value="1"/>
</dbReference>
<dbReference type="InterPro" id="IPR005467">
    <property type="entry name" value="His_kinase_dom"/>
</dbReference>
<dbReference type="InterPro" id="IPR003594">
    <property type="entry name" value="HATPase_dom"/>
</dbReference>
<feature type="coiled-coil region" evidence="3">
    <location>
        <begin position="451"/>
        <end position="485"/>
    </location>
</feature>
<dbReference type="AlphaFoldDB" id="A0A7X8SI58"/>
<gene>
    <name evidence="7" type="ORF">HGP29_05620</name>
</gene>
<evidence type="ECO:0000256" key="5">
    <source>
        <dbReference type="SAM" id="SignalP"/>
    </source>
</evidence>
<evidence type="ECO:0000313" key="8">
    <source>
        <dbReference type="Proteomes" id="UP000585050"/>
    </source>
</evidence>
<dbReference type="PANTHER" id="PTHR43065:SF50">
    <property type="entry name" value="HISTIDINE KINASE"/>
    <property type="match status" value="1"/>
</dbReference>
<sequence>MKIYITLSIFLLVIFSSPSFSQQAKIDSLKEEIEKQKGNKLYKTYINLVWESRDLYPDTAVVYGELLLKITEDNPKFRERAKVLNLIGVAIRNKGDYGTAFDYFKQAMLQADINNDLQQKGYSYINIGTLFQFEGDHFEALKNLNEASKIADQLQDNEMIGYCNEMIGKIQLSRGKYDLALMHFQKMLENRLLDNNLQKIAGAHLNIGEAYLAAGDPYLARQEFLKVFDLAQKTDYQSLKHTVEALIGETYYNSSQDSLGIVLKYYGDAYKGFIDLQQPLRQARVLGKIAKVYLDQNRISKSIEAANKGLEIAEQLPALQEALILTDILAKAYKKRGDVQNEAIVLRKYIYYVHLYQDEEKLQRAQMLENTMAIAEKEEEINKLSKQNDLSQEKIDNREYALIFLSVVFLLLGIILFLLNQKTKRFKEFSETLKSKTKEIQDQKFIIGEKVVEVLELNEKLTEKNKELEDNLIQTKKIHEQLVRSEKLAIVGQMMAVVAHEINNPINFIINNIIPITENMMEVKTLVKEQEFENKEELLEDVEESILLLQGIDDGVNRIREISQDLKNAVKSNHGVPQEFNVNDSINTTLNLLTKKYKYDDIDVTLELDEKLPNIICLGGKISQVFINIIDNAFQALKEQNLENKFIKISTKKLKDNKVGISVSDNGGGIKDVDHLFEAFYTTKKEGLGLGLVISKDIIVSHKGLINAFNNKEGGATFTIQLPLSSD</sequence>
<dbReference type="InterPro" id="IPR011990">
    <property type="entry name" value="TPR-like_helical_dom_sf"/>
</dbReference>
<dbReference type="InterPro" id="IPR004358">
    <property type="entry name" value="Sig_transdc_His_kin-like_C"/>
</dbReference>
<dbReference type="EMBL" id="JABAIL010000002">
    <property type="protein sequence ID" value="NLR90671.1"/>
    <property type="molecule type" value="Genomic_DNA"/>
</dbReference>
<keyword evidence="5" id="KW-0732">Signal</keyword>
<keyword evidence="4" id="KW-0812">Transmembrane</keyword>
<feature type="signal peptide" evidence="5">
    <location>
        <begin position="1"/>
        <end position="21"/>
    </location>
</feature>
<evidence type="ECO:0000256" key="2">
    <source>
        <dbReference type="ARBA" id="ARBA00012438"/>
    </source>
</evidence>
<dbReference type="SUPFAM" id="SSF48452">
    <property type="entry name" value="TPR-like"/>
    <property type="match status" value="2"/>
</dbReference>
<dbReference type="Proteomes" id="UP000585050">
    <property type="component" value="Unassembled WGS sequence"/>
</dbReference>
<feature type="transmembrane region" description="Helical" evidence="4">
    <location>
        <begin position="400"/>
        <end position="419"/>
    </location>
</feature>
<dbReference type="Pfam" id="PF02518">
    <property type="entry name" value="HATPase_c"/>
    <property type="match status" value="1"/>
</dbReference>
<evidence type="ECO:0000256" key="3">
    <source>
        <dbReference type="SAM" id="Coils"/>
    </source>
</evidence>
<keyword evidence="4" id="KW-0472">Membrane</keyword>
<dbReference type="GO" id="GO:0004673">
    <property type="term" value="F:protein histidine kinase activity"/>
    <property type="evidence" value="ECO:0007669"/>
    <property type="project" value="UniProtKB-EC"/>
</dbReference>
<dbReference type="SMART" id="SM00387">
    <property type="entry name" value="HATPase_c"/>
    <property type="match status" value="1"/>
</dbReference>
<reference evidence="7 8" key="1">
    <citation type="submission" date="2020-04" db="EMBL/GenBank/DDBJ databases">
        <title>Flammeovirga sp. SR4, a novel species isolated from seawater.</title>
        <authorList>
            <person name="Wang X."/>
        </authorList>
    </citation>
    <scope>NUCLEOTIDE SEQUENCE [LARGE SCALE GENOMIC DNA]</scope>
    <source>
        <strain evidence="7 8">SR4</strain>
    </source>
</reference>
<dbReference type="EC" id="2.7.13.3" evidence="2"/>
<feature type="domain" description="Histidine kinase" evidence="6">
    <location>
        <begin position="497"/>
        <end position="726"/>
    </location>
</feature>
<comment type="catalytic activity">
    <reaction evidence="1">
        <text>ATP + protein L-histidine = ADP + protein N-phospho-L-histidine.</text>
        <dbReference type="EC" id="2.7.13.3"/>
    </reaction>
</comment>